<dbReference type="InterPro" id="IPR036196">
    <property type="entry name" value="Ptyr_pPase_sf"/>
</dbReference>
<dbReference type="Gene3D" id="1.10.10.10">
    <property type="entry name" value="Winged helix-like DNA-binding domain superfamily/Winged helix DNA-binding domain"/>
    <property type="match status" value="1"/>
</dbReference>
<organism evidence="3">
    <name type="scientific">freshwater metagenome</name>
    <dbReference type="NCBI Taxonomy" id="449393"/>
    <lineage>
        <taxon>unclassified sequences</taxon>
        <taxon>metagenomes</taxon>
        <taxon>ecological metagenomes</taxon>
    </lineage>
</organism>
<dbReference type="SUPFAM" id="SSF46785">
    <property type="entry name" value="Winged helix' DNA-binding domain"/>
    <property type="match status" value="1"/>
</dbReference>
<evidence type="ECO:0000256" key="1">
    <source>
        <dbReference type="ARBA" id="ARBA00022849"/>
    </source>
</evidence>
<protein>
    <submittedName>
        <fullName evidence="3">Unannotated protein</fullName>
    </submittedName>
</protein>
<reference evidence="3" key="1">
    <citation type="submission" date="2020-05" db="EMBL/GenBank/DDBJ databases">
        <authorList>
            <person name="Chiriac C."/>
            <person name="Salcher M."/>
            <person name="Ghai R."/>
            <person name="Kavagutti S V."/>
        </authorList>
    </citation>
    <scope>NUCLEOTIDE SEQUENCE</scope>
</reference>
<accession>A0A6J7PQA9</accession>
<dbReference type="SUPFAM" id="SSF52788">
    <property type="entry name" value="Phosphotyrosine protein phosphatases I"/>
    <property type="match status" value="1"/>
</dbReference>
<dbReference type="PANTHER" id="PTHR43428">
    <property type="entry name" value="ARSENATE REDUCTASE"/>
    <property type="match status" value="1"/>
</dbReference>
<evidence type="ECO:0000313" key="3">
    <source>
        <dbReference type="EMBL" id="CAB5005443.1"/>
    </source>
</evidence>
<dbReference type="GO" id="GO:0046685">
    <property type="term" value="P:response to arsenic-containing substance"/>
    <property type="evidence" value="ECO:0007669"/>
    <property type="project" value="UniProtKB-KW"/>
</dbReference>
<dbReference type="InterPro" id="IPR036390">
    <property type="entry name" value="WH_DNA-bd_sf"/>
</dbReference>
<dbReference type="InterPro" id="IPR023485">
    <property type="entry name" value="Ptyr_pPase"/>
</dbReference>
<dbReference type="AlphaFoldDB" id="A0A6J7PQA9"/>
<dbReference type="GO" id="GO:0003700">
    <property type="term" value="F:DNA-binding transcription factor activity"/>
    <property type="evidence" value="ECO:0007669"/>
    <property type="project" value="InterPro"/>
</dbReference>
<gene>
    <name evidence="3" type="ORF">UFOPK4092_00090</name>
</gene>
<dbReference type="PROSITE" id="PS50987">
    <property type="entry name" value="HTH_ARSR_2"/>
    <property type="match status" value="1"/>
</dbReference>
<dbReference type="InterPro" id="IPR011991">
    <property type="entry name" value="ArsR-like_HTH"/>
</dbReference>
<dbReference type="EMBL" id="CAFBPJ010000005">
    <property type="protein sequence ID" value="CAB5005443.1"/>
    <property type="molecule type" value="Genomic_DNA"/>
</dbReference>
<feature type="domain" description="HTH arsR-type" evidence="2">
    <location>
        <begin position="6"/>
        <end position="103"/>
    </location>
</feature>
<evidence type="ECO:0000259" key="2">
    <source>
        <dbReference type="PROSITE" id="PS50987"/>
    </source>
</evidence>
<dbReference type="Gene3D" id="3.40.50.2300">
    <property type="match status" value="1"/>
</dbReference>
<dbReference type="Pfam" id="PF12840">
    <property type="entry name" value="HTH_20"/>
    <property type="match status" value="1"/>
</dbReference>
<dbReference type="CDD" id="cd00090">
    <property type="entry name" value="HTH_ARSR"/>
    <property type="match status" value="1"/>
</dbReference>
<dbReference type="SMART" id="SM00418">
    <property type="entry name" value="HTH_ARSR"/>
    <property type="match status" value="1"/>
</dbReference>
<proteinExistence type="predicted"/>
<name>A0A6J7PQA9_9ZZZZ</name>
<dbReference type="SMART" id="SM00226">
    <property type="entry name" value="LMWPc"/>
    <property type="match status" value="1"/>
</dbReference>
<dbReference type="Pfam" id="PF01451">
    <property type="entry name" value="LMWPc"/>
    <property type="match status" value="1"/>
</dbReference>
<keyword evidence="1" id="KW-0059">Arsenical resistance</keyword>
<sequence>MYIDSMGTELFLSRVATFAALGDPVRLAIADLLHDEDLSPDTLAANLKIPGNLLAHHLKILTDVGLVTRTRSQADGRRTYLHLEPGGFDGLLPAASMINTRRVVFVCTENSARSVMAEAIWRDVSTVPVSSAGTVPAMRINPRTRSAILRAGLVLDQSEPRDLDGVLEPSDLVVSVCDGVNEKLVNRSNCRLHWSIADPARVDSDAAFSQTFDEIRSRVLNLVPHVRTPTRQKRKSA</sequence>
<dbReference type="InterPro" id="IPR036388">
    <property type="entry name" value="WH-like_DNA-bd_sf"/>
</dbReference>
<dbReference type="PANTHER" id="PTHR43428:SF1">
    <property type="entry name" value="ARSENATE REDUCTASE"/>
    <property type="match status" value="1"/>
</dbReference>
<dbReference type="InterPro" id="IPR001845">
    <property type="entry name" value="HTH_ArsR_DNA-bd_dom"/>
</dbReference>